<comment type="similarity">
    <text evidence="3">Belongs to the methyl-accepting chemotaxis (MCP) protein family.</text>
</comment>
<reference evidence="8 9" key="1">
    <citation type="submission" date="2024-03" db="EMBL/GenBank/DDBJ databases">
        <title>Pseudoalteromonas qingdaonensis sp. nov., isolated from the intestines of marine benthic organisms.</title>
        <authorList>
            <person name="Lin X."/>
            <person name="Fang S."/>
            <person name="Hu X."/>
        </authorList>
    </citation>
    <scope>NUCLEOTIDE SEQUENCE [LARGE SCALE GENOMIC DNA]</scope>
    <source>
        <strain evidence="8 9">YIC-827</strain>
    </source>
</reference>
<dbReference type="Pfam" id="PF00015">
    <property type="entry name" value="MCPsignal"/>
    <property type="match status" value="1"/>
</dbReference>
<dbReference type="SMART" id="SM00283">
    <property type="entry name" value="MA"/>
    <property type="match status" value="1"/>
</dbReference>
<evidence type="ECO:0000256" key="1">
    <source>
        <dbReference type="ARBA" id="ARBA00004370"/>
    </source>
</evidence>
<dbReference type="Gene3D" id="1.10.287.950">
    <property type="entry name" value="Methyl-accepting chemotaxis protein"/>
    <property type="match status" value="1"/>
</dbReference>
<evidence type="ECO:0000256" key="5">
    <source>
        <dbReference type="SAM" id="Phobius"/>
    </source>
</evidence>
<dbReference type="InterPro" id="IPR004089">
    <property type="entry name" value="MCPsignal_dom"/>
</dbReference>
<comment type="caution">
    <text evidence="8">The sequence shown here is derived from an EMBL/GenBank/DDBJ whole genome shotgun (WGS) entry which is preliminary data.</text>
</comment>
<evidence type="ECO:0000313" key="8">
    <source>
        <dbReference type="EMBL" id="MEM0514191.1"/>
    </source>
</evidence>
<dbReference type="PANTHER" id="PTHR32089">
    <property type="entry name" value="METHYL-ACCEPTING CHEMOTAXIS PROTEIN MCPB"/>
    <property type="match status" value="1"/>
</dbReference>
<feature type="transmembrane region" description="Helical" evidence="5">
    <location>
        <begin position="54"/>
        <end position="73"/>
    </location>
</feature>
<keyword evidence="2 4" id="KW-0807">Transducer</keyword>
<evidence type="ECO:0000259" key="7">
    <source>
        <dbReference type="PROSITE" id="PS50885"/>
    </source>
</evidence>
<dbReference type="EMBL" id="JBCGCU010000001">
    <property type="protein sequence ID" value="MEM0514191.1"/>
    <property type="molecule type" value="Genomic_DNA"/>
</dbReference>
<keyword evidence="9" id="KW-1185">Reference proteome</keyword>
<keyword evidence="5" id="KW-0472">Membrane</keyword>
<dbReference type="PROSITE" id="PS50111">
    <property type="entry name" value="CHEMOTAXIS_TRANSDUC_2"/>
    <property type="match status" value="1"/>
</dbReference>
<dbReference type="SUPFAM" id="SSF58104">
    <property type="entry name" value="Methyl-accepting chemotaxis protein (MCP) signaling domain"/>
    <property type="match status" value="1"/>
</dbReference>
<feature type="domain" description="HAMP" evidence="7">
    <location>
        <begin position="75"/>
        <end position="129"/>
    </location>
</feature>
<feature type="domain" description="Methyl-accepting transducer" evidence="6">
    <location>
        <begin position="134"/>
        <end position="370"/>
    </location>
</feature>
<proteinExistence type="inferred from homology"/>
<accession>A0ABU9MV32</accession>
<dbReference type="PRINTS" id="PR00260">
    <property type="entry name" value="CHEMTRNSDUCR"/>
</dbReference>
<sequence length="406" mass="45299">MSRFMRIYNYIEQTFFYTLTRKIVGNLSFLLLLQSISLYWLYQELAANEQGLALFFVLTGIIVSGFIFTIFYMRHLMVRPVQAMRDTLIQINNQDATLNARLPQFTFDEFRELSEQYNQFVHHLGDLLTSTYHGAAQAANSNQQVNLSMQNSAELGAQQLHFSNEIAAGTAQVTQSLEQIVVSTDAVFNANSDSLSFVQGSSQELSQLVAKIKQITQLLARFADTVTGLKENSENIRNILRMVEGFADQTNLLALNAAIEAARAGEAGRGFAVVADEVRSLSLKVSDATRQISEFINQMNSLVADTSEESLQLIDHSSQAEQAINSTANGFSQLVSDFEQNQRQLQEIVAAVHELEQCQAHTQKSVEHISLLGQDAKTQIDQAAEQCAHSEHLTRSTQSDLQRFVS</sequence>
<dbReference type="InterPro" id="IPR003660">
    <property type="entry name" value="HAMP_dom"/>
</dbReference>
<keyword evidence="5" id="KW-1133">Transmembrane helix</keyword>
<dbReference type="RefSeq" id="WP_342675711.1">
    <property type="nucleotide sequence ID" value="NZ_JBCGCU010000001.1"/>
</dbReference>
<protein>
    <submittedName>
        <fullName evidence="8">Methyl-accepting chemotaxis protein</fullName>
    </submittedName>
</protein>
<feature type="transmembrane region" description="Helical" evidence="5">
    <location>
        <begin position="23"/>
        <end position="42"/>
    </location>
</feature>
<keyword evidence="5" id="KW-0812">Transmembrane</keyword>
<comment type="subcellular location">
    <subcellularLocation>
        <location evidence="1">Membrane</location>
    </subcellularLocation>
</comment>
<name>A0ABU9MV32_9GAMM</name>
<dbReference type="Proteomes" id="UP001447008">
    <property type="component" value="Unassembled WGS sequence"/>
</dbReference>
<evidence type="ECO:0000256" key="4">
    <source>
        <dbReference type="PROSITE-ProRule" id="PRU00284"/>
    </source>
</evidence>
<evidence type="ECO:0000256" key="2">
    <source>
        <dbReference type="ARBA" id="ARBA00023224"/>
    </source>
</evidence>
<gene>
    <name evidence="8" type="ORF">WCN91_01825</name>
</gene>
<evidence type="ECO:0000256" key="3">
    <source>
        <dbReference type="ARBA" id="ARBA00029447"/>
    </source>
</evidence>
<dbReference type="PANTHER" id="PTHR32089:SF112">
    <property type="entry name" value="LYSOZYME-LIKE PROTEIN-RELATED"/>
    <property type="match status" value="1"/>
</dbReference>
<organism evidence="8 9">
    <name type="scientific">Pseudoalteromonas qingdaonensis</name>
    <dbReference type="NCBI Taxonomy" id="3131913"/>
    <lineage>
        <taxon>Bacteria</taxon>
        <taxon>Pseudomonadati</taxon>
        <taxon>Pseudomonadota</taxon>
        <taxon>Gammaproteobacteria</taxon>
        <taxon>Alteromonadales</taxon>
        <taxon>Pseudoalteromonadaceae</taxon>
        <taxon>Pseudoalteromonas</taxon>
    </lineage>
</organism>
<evidence type="ECO:0000259" key="6">
    <source>
        <dbReference type="PROSITE" id="PS50111"/>
    </source>
</evidence>
<dbReference type="PROSITE" id="PS50885">
    <property type="entry name" value="HAMP"/>
    <property type="match status" value="1"/>
</dbReference>
<evidence type="ECO:0000313" key="9">
    <source>
        <dbReference type="Proteomes" id="UP001447008"/>
    </source>
</evidence>
<dbReference type="InterPro" id="IPR004090">
    <property type="entry name" value="Chemotax_Me-accpt_rcpt"/>
</dbReference>
<dbReference type="CDD" id="cd06225">
    <property type="entry name" value="HAMP"/>
    <property type="match status" value="1"/>
</dbReference>